<dbReference type="GO" id="GO:0008889">
    <property type="term" value="F:glycerophosphodiester phosphodiesterase activity"/>
    <property type="evidence" value="ECO:0007669"/>
    <property type="project" value="UniProtKB-EC"/>
</dbReference>
<name>A0A3B0V0R7_9ZZZZ</name>
<dbReference type="InterPro" id="IPR017946">
    <property type="entry name" value="PLC-like_Pdiesterase_TIM-brl"/>
</dbReference>
<dbReference type="EMBL" id="UOEU01000210">
    <property type="protein sequence ID" value="VAW31387.1"/>
    <property type="molecule type" value="Genomic_DNA"/>
</dbReference>
<protein>
    <submittedName>
        <fullName evidence="2">Glycerophosphoryl diester phosphodiesterase</fullName>
        <ecNumber evidence="2">3.1.4.46</ecNumber>
    </submittedName>
</protein>
<dbReference type="SUPFAM" id="SSF51695">
    <property type="entry name" value="PLC-like phosphodiesterases"/>
    <property type="match status" value="1"/>
</dbReference>
<accession>A0A3B0V0R7</accession>
<dbReference type="PANTHER" id="PTHR46211:SF14">
    <property type="entry name" value="GLYCEROPHOSPHODIESTER PHOSPHODIESTERASE"/>
    <property type="match status" value="1"/>
</dbReference>
<feature type="domain" description="GP-PDE" evidence="1">
    <location>
        <begin position="14"/>
        <end position="266"/>
    </location>
</feature>
<keyword evidence="2" id="KW-0378">Hydrolase</keyword>
<evidence type="ECO:0000313" key="2">
    <source>
        <dbReference type="EMBL" id="VAW31387.1"/>
    </source>
</evidence>
<dbReference type="PANTHER" id="PTHR46211">
    <property type="entry name" value="GLYCEROPHOSPHORYL DIESTER PHOSPHODIESTERASE"/>
    <property type="match status" value="1"/>
</dbReference>
<dbReference type="EC" id="3.1.4.46" evidence="2"/>
<dbReference type="Pfam" id="PF03009">
    <property type="entry name" value="GDPD"/>
    <property type="match status" value="1"/>
</dbReference>
<dbReference type="PROSITE" id="PS51704">
    <property type="entry name" value="GP_PDE"/>
    <property type="match status" value="1"/>
</dbReference>
<reference evidence="2" key="1">
    <citation type="submission" date="2018-06" db="EMBL/GenBank/DDBJ databases">
        <authorList>
            <person name="Zhirakovskaya E."/>
        </authorList>
    </citation>
    <scope>NUCLEOTIDE SEQUENCE</scope>
</reference>
<proteinExistence type="predicted"/>
<organism evidence="2">
    <name type="scientific">hydrothermal vent metagenome</name>
    <dbReference type="NCBI Taxonomy" id="652676"/>
    <lineage>
        <taxon>unclassified sequences</taxon>
        <taxon>metagenomes</taxon>
        <taxon>ecological metagenomes</taxon>
    </lineage>
</organism>
<gene>
    <name evidence="2" type="ORF">MNBD_CHLOROFLEXI01-2990</name>
</gene>
<dbReference type="Gene3D" id="3.20.20.190">
    <property type="entry name" value="Phosphatidylinositol (PI) phosphodiesterase"/>
    <property type="match status" value="1"/>
</dbReference>
<dbReference type="InterPro" id="IPR030395">
    <property type="entry name" value="GP_PDE_dom"/>
</dbReference>
<evidence type="ECO:0000259" key="1">
    <source>
        <dbReference type="PROSITE" id="PS51704"/>
    </source>
</evidence>
<dbReference type="AlphaFoldDB" id="A0A3B0V0R7"/>
<dbReference type="CDD" id="cd08561">
    <property type="entry name" value="GDPD_cytoplasmic_ScUgpQ2_like"/>
    <property type="match status" value="1"/>
</dbReference>
<sequence>MRLPNKPFATQGGVVVLAHRGWRGCYPENTMLSFQKAAEMPIDGLEIDIHTTADGVLVVCHDATVERTTDGNDRIQNYTFTELQKLDAGYRFTSDDGQTFPFRGQGITIPALAEVFETYPQLWINIDMKQEKPSMIRSFADLIQQHHVAHRLCVGSFSDQTVADFRRDCPGVARTASHAEVIRLFVLNKLWLSGLYWGQGHVLQIPEVDEDSGLRLVTPRFVKAAHRNNIAVHVWTVNETADMQRLIDIGVDGLISDYPDRVLKFLGRL</sequence>
<dbReference type="GO" id="GO:0006629">
    <property type="term" value="P:lipid metabolic process"/>
    <property type="evidence" value="ECO:0007669"/>
    <property type="project" value="InterPro"/>
</dbReference>